<sequence>MVASGPCAVRIFWKQQGHSSEAAPDLADEEEQEGGMGRKGWKGKDAAASGAGGSGSGRGSAGGGGGVREATLVRVSKVLDGFRASDAQVITTVAIVSSFTAGPEFGNKRRISFQYCSYGFATHLTVGDVPKERGQESQFCSKYFVSSNTMHMLSNMRKQLQNELVQRGFVPADASACSLNARDPGIIRAVLMARAYPMTHENPLVIYDEITRGDGGIYIKCSSVVGSYPLILLATEMVVAPLDDDDSDEDGGSSEDDAEKDTLGQHKEIVSSPDNSVSVVIDRWLQFDATALDAAQIYCLRERLTAAILFKIKHPPDVLPPDLGATMYAIACILSYDGLPAMVPSGDFATNSGSNQSSTEPSRFCQGRIAAYIPPGDFLMSLLSDRPPNAHHFQKSSNHPGRFDQSRPPQPNNSGPGNSAPRTFKRQRNGRSDCTGGRIMRTLGL</sequence>
<dbReference type="Proteomes" id="UP000729402">
    <property type="component" value="Unassembled WGS sequence"/>
</dbReference>
<accession>A0A8J5VN00</accession>
<reference evidence="2" key="1">
    <citation type="journal article" date="2021" name="bioRxiv">
        <title>Whole Genome Assembly and Annotation of Northern Wild Rice, Zizania palustris L., Supports a Whole Genome Duplication in the Zizania Genus.</title>
        <authorList>
            <person name="Haas M."/>
            <person name="Kono T."/>
            <person name="Macchietto M."/>
            <person name="Millas R."/>
            <person name="McGilp L."/>
            <person name="Shao M."/>
            <person name="Duquette J."/>
            <person name="Hirsch C.N."/>
            <person name="Kimball J."/>
        </authorList>
    </citation>
    <scope>NUCLEOTIDE SEQUENCE</scope>
    <source>
        <tissue evidence="2">Fresh leaf tissue</tissue>
    </source>
</reference>
<evidence type="ECO:0000256" key="1">
    <source>
        <dbReference type="SAM" id="MobiDB-lite"/>
    </source>
</evidence>
<feature type="compositionally biased region" description="Gly residues" evidence="1">
    <location>
        <begin position="50"/>
        <end position="66"/>
    </location>
</feature>
<comment type="caution">
    <text evidence="2">The sequence shown here is derived from an EMBL/GenBank/DDBJ whole genome shotgun (WGS) entry which is preliminary data.</text>
</comment>
<feature type="compositionally biased region" description="Low complexity" evidence="1">
    <location>
        <begin position="412"/>
        <end position="422"/>
    </location>
</feature>
<feature type="region of interest" description="Disordered" evidence="1">
    <location>
        <begin position="243"/>
        <end position="268"/>
    </location>
</feature>
<protein>
    <submittedName>
        <fullName evidence="2">Uncharacterized protein</fullName>
    </submittedName>
</protein>
<evidence type="ECO:0000313" key="3">
    <source>
        <dbReference type="Proteomes" id="UP000729402"/>
    </source>
</evidence>
<feature type="region of interest" description="Disordered" evidence="1">
    <location>
        <begin position="389"/>
        <end position="445"/>
    </location>
</feature>
<reference evidence="2" key="2">
    <citation type="submission" date="2021-02" db="EMBL/GenBank/DDBJ databases">
        <authorList>
            <person name="Kimball J.A."/>
            <person name="Haas M.W."/>
            <person name="Macchietto M."/>
            <person name="Kono T."/>
            <person name="Duquette J."/>
            <person name="Shao M."/>
        </authorList>
    </citation>
    <scope>NUCLEOTIDE SEQUENCE</scope>
    <source>
        <tissue evidence="2">Fresh leaf tissue</tissue>
    </source>
</reference>
<dbReference type="EMBL" id="JAAALK010000282">
    <property type="protein sequence ID" value="KAG8078077.1"/>
    <property type="molecule type" value="Genomic_DNA"/>
</dbReference>
<feature type="region of interest" description="Disordered" evidence="1">
    <location>
        <begin position="19"/>
        <end position="66"/>
    </location>
</feature>
<proteinExistence type="predicted"/>
<evidence type="ECO:0000313" key="2">
    <source>
        <dbReference type="EMBL" id="KAG8078077.1"/>
    </source>
</evidence>
<dbReference type="AlphaFoldDB" id="A0A8J5VN00"/>
<dbReference type="OrthoDB" id="1732198at2759"/>
<name>A0A8J5VN00_ZIZPA</name>
<feature type="compositionally biased region" description="Acidic residues" evidence="1">
    <location>
        <begin position="243"/>
        <end position="259"/>
    </location>
</feature>
<keyword evidence="3" id="KW-1185">Reference proteome</keyword>
<organism evidence="2 3">
    <name type="scientific">Zizania palustris</name>
    <name type="common">Northern wild rice</name>
    <dbReference type="NCBI Taxonomy" id="103762"/>
    <lineage>
        <taxon>Eukaryota</taxon>
        <taxon>Viridiplantae</taxon>
        <taxon>Streptophyta</taxon>
        <taxon>Embryophyta</taxon>
        <taxon>Tracheophyta</taxon>
        <taxon>Spermatophyta</taxon>
        <taxon>Magnoliopsida</taxon>
        <taxon>Liliopsida</taxon>
        <taxon>Poales</taxon>
        <taxon>Poaceae</taxon>
        <taxon>BOP clade</taxon>
        <taxon>Oryzoideae</taxon>
        <taxon>Oryzeae</taxon>
        <taxon>Zizaniinae</taxon>
        <taxon>Zizania</taxon>
    </lineage>
</organism>
<gene>
    <name evidence="2" type="ORF">GUJ93_ZPchr0007g3434</name>
</gene>